<evidence type="ECO:0000259" key="3">
    <source>
        <dbReference type="Pfam" id="PF01757"/>
    </source>
</evidence>
<dbReference type="GO" id="GO:0016020">
    <property type="term" value="C:membrane"/>
    <property type="evidence" value="ECO:0007669"/>
    <property type="project" value="TreeGrafter"/>
</dbReference>
<organism evidence="4 5">
    <name type="scientific">Ruicaihuangia caeni</name>
    <dbReference type="NCBI Taxonomy" id="3042517"/>
    <lineage>
        <taxon>Bacteria</taxon>
        <taxon>Bacillati</taxon>
        <taxon>Actinomycetota</taxon>
        <taxon>Actinomycetes</taxon>
        <taxon>Micrococcales</taxon>
        <taxon>Microbacteriaceae</taxon>
        <taxon>Ruicaihuangia</taxon>
    </lineage>
</organism>
<evidence type="ECO:0000313" key="4">
    <source>
        <dbReference type="EMBL" id="MDI2098591.1"/>
    </source>
</evidence>
<evidence type="ECO:0000313" key="5">
    <source>
        <dbReference type="Proteomes" id="UP001321506"/>
    </source>
</evidence>
<feature type="transmembrane region" description="Helical" evidence="2">
    <location>
        <begin position="222"/>
        <end position="240"/>
    </location>
</feature>
<keyword evidence="4" id="KW-0012">Acyltransferase</keyword>
<feature type="transmembrane region" description="Helical" evidence="2">
    <location>
        <begin position="97"/>
        <end position="116"/>
    </location>
</feature>
<keyword evidence="5" id="KW-1185">Reference proteome</keyword>
<dbReference type="RefSeq" id="WP_281488375.1">
    <property type="nucleotide sequence ID" value="NZ_JASATX010000002.1"/>
</dbReference>
<name>A0AAW6T7D3_9MICO</name>
<feature type="region of interest" description="Disordered" evidence="1">
    <location>
        <begin position="429"/>
        <end position="477"/>
    </location>
</feature>
<dbReference type="Pfam" id="PF01757">
    <property type="entry name" value="Acyl_transf_3"/>
    <property type="match status" value="1"/>
</dbReference>
<feature type="transmembrane region" description="Helical" evidence="2">
    <location>
        <begin position="278"/>
        <end position="301"/>
    </location>
</feature>
<dbReference type="SUPFAM" id="SSF52266">
    <property type="entry name" value="SGNH hydrolase"/>
    <property type="match status" value="1"/>
</dbReference>
<feature type="transmembrane region" description="Helical" evidence="2">
    <location>
        <begin position="55"/>
        <end position="76"/>
    </location>
</feature>
<dbReference type="GO" id="GO:0009103">
    <property type="term" value="P:lipopolysaccharide biosynthetic process"/>
    <property type="evidence" value="ECO:0007669"/>
    <property type="project" value="TreeGrafter"/>
</dbReference>
<feature type="transmembrane region" description="Helical" evidence="2">
    <location>
        <begin position="189"/>
        <end position="207"/>
    </location>
</feature>
<protein>
    <submittedName>
        <fullName evidence="4">Acyltransferase family protein</fullName>
        <ecNumber evidence="4">2.3.1.-</ecNumber>
    </submittedName>
</protein>
<dbReference type="PANTHER" id="PTHR23028:SF53">
    <property type="entry name" value="ACYL_TRANSF_3 DOMAIN-CONTAINING PROTEIN"/>
    <property type="match status" value="1"/>
</dbReference>
<feature type="transmembrane region" description="Helical" evidence="2">
    <location>
        <begin position="159"/>
        <end position="182"/>
    </location>
</feature>
<dbReference type="EC" id="2.3.1.-" evidence="4"/>
<dbReference type="AlphaFoldDB" id="A0AAW6T7D3"/>
<dbReference type="CDD" id="cd01840">
    <property type="entry name" value="SGNH_hydrolase_yrhL_like"/>
    <property type="match status" value="1"/>
</dbReference>
<dbReference type="EMBL" id="JASATX010000002">
    <property type="protein sequence ID" value="MDI2098591.1"/>
    <property type="molecule type" value="Genomic_DNA"/>
</dbReference>
<keyword evidence="2" id="KW-1133">Transmembrane helix</keyword>
<feature type="transmembrane region" description="Helical" evidence="2">
    <location>
        <begin position="322"/>
        <end position="342"/>
    </location>
</feature>
<sequence length="656" mass="69719">MPEVHAAQSPNLNAAQTAGPSTARNAGRLLGLDGMRAVAVTAVLAFHLLPGVLPGGFLGVDLFFVISGFLITTLLLREHARSGRIDLVDFWRRRARRLLPAIGLLVVVTASAALAIGGDALHKLGWQVLGTATFSYNWLAIADGNSYFDSTSPELLRNLWSLAVEEQFYLAWPLVLLALLVVRRRWVRVALVAAAAAASAVAMGLLVDPADPTRVYFGTDTHSFGLTIGIIVALLMGGWPDAVGRWPRAVRPLLMPAASVAIMGIVAAFVWLDGDALFAYRGGLVAVSLLTALVLAAAVAPGSALGRALEWAPFRWIGTRSYGLYLWHWPVYVLLLDALPTWQGAEFMWQLAALSLAITVVAAELSYRFVEQPVRRLGFRATLSAYRRAWDAPRSRIAAAAITAVVAAAGTATVVAIALDPGTSSAQSQIARGQAALDDTASSGPRGGDAQRDDGSEAGAGEAGAGSTSPVDRADSAALPSGDQITAIGDSVMLAVVPQLQAQFPGIRVDAVVSRQMRQAPELLQQEKDAGTLRDTIVVGLGTNGSIGMDTLEQVREIAGPERRIVLVNVQAPRGWTPEVNAALSEFAQRYRNVELANWRDAIAPRLDLLARDQIHAGGDAAGAVYASALRDALQRLALLPPVLDRHDYWLGDLPQ</sequence>
<dbReference type="InterPro" id="IPR050879">
    <property type="entry name" value="Acyltransferase_3"/>
</dbReference>
<keyword evidence="2" id="KW-0472">Membrane</keyword>
<feature type="region of interest" description="Disordered" evidence="1">
    <location>
        <begin position="1"/>
        <end position="21"/>
    </location>
</feature>
<feature type="transmembrane region" description="Helical" evidence="2">
    <location>
        <begin position="397"/>
        <end position="419"/>
    </location>
</feature>
<feature type="transmembrane region" description="Helical" evidence="2">
    <location>
        <begin position="252"/>
        <end position="272"/>
    </location>
</feature>
<keyword evidence="4" id="KW-0808">Transferase</keyword>
<accession>A0AAW6T7D3</accession>
<gene>
    <name evidence="4" type="ORF">QF206_06390</name>
</gene>
<evidence type="ECO:0000256" key="1">
    <source>
        <dbReference type="SAM" id="MobiDB-lite"/>
    </source>
</evidence>
<reference evidence="4 5" key="1">
    <citation type="submission" date="2023-04" db="EMBL/GenBank/DDBJ databases">
        <title>Klugiella caeni sp. nov. isolated from the sludge of biochemical tank.</title>
        <authorList>
            <person name="Geng K."/>
        </authorList>
    </citation>
    <scope>NUCLEOTIDE SEQUENCE [LARGE SCALE GENOMIC DNA]</scope>
    <source>
        <strain evidence="4 5">YN-L-19</strain>
    </source>
</reference>
<proteinExistence type="predicted"/>
<dbReference type="Proteomes" id="UP001321506">
    <property type="component" value="Unassembled WGS sequence"/>
</dbReference>
<comment type="caution">
    <text evidence="4">The sequence shown here is derived from an EMBL/GenBank/DDBJ whole genome shotgun (WGS) entry which is preliminary data.</text>
</comment>
<keyword evidence="2" id="KW-0812">Transmembrane</keyword>
<evidence type="ECO:0000256" key="2">
    <source>
        <dbReference type="SAM" id="Phobius"/>
    </source>
</evidence>
<feature type="transmembrane region" description="Helical" evidence="2">
    <location>
        <begin position="348"/>
        <end position="370"/>
    </location>
</feature>
<feature type="domain" description="Acyltransferase 3" evidence="3">
    <location>
        <begin position="30"/>
        <end position="361"/>
    </location>
</feature>
<feature type="compositionally biased region" description="Polar residues" evidence="1">
    <location>
        <begin position="8"/>
        <end position="21"/>
    </location>
</feature>
<dbReference type="PANTHER" id="PTHR23028">
    <property type="entry name" value="ACETYLTRANSFERASE"/>
    <property type="match status" value="1"/>
</dbReference>
<dbReference type="GO" id="GO:0016747">
    <property type="term" value="F:acyltransferase activity, transferring groups other than amino-acyl groups"/>
    <property type="evidence" value="ECO:0007669"/>
    <property type="project" value="InterPro"/>
</dbReference>
<dbReference type="InterPro" id="IPR002656">
    <property type="entry name" value="Acyl_transf_3_dom"/>
</dbReference>